<keyword evidence="1" id="KW-0472">Membrane</keyword>
<comment type="caution">
    <text evidence="2">The sequence shown here is derived from an EMBL/GenBank/DDBJ whole genome shotgun (WGS) entry which is preliminary data.</text>
</comment>
<dbReference type="EMBL" id="WHOD01000045">
    <property type="protein sequence ID" value="NOU93403.1"/>
    <property type="molecule type" value="Genomic_DNA"/>
</dbReference>
<dbReference type="Proteomes" id="UP000641588">
    <property type="component" value="Unassembled WGS sequence"/>
</dbReference>
<evidence type="ECO:0000313" key="3">
    <source>
        <dbReference type="Proteomes" id="UP000641588"/>
    </source>
</evidence>
<sequence length="169" mass="18342">MPTNKSLLYGLGTGLIAGALLLQLMNLATSPGKQQGIAANNPVSPSEMDRQQLKEAASKYYKVYENDQKLYNQAQVDTIVQQKLKEEQDKAPAVAPAPSPVKETYIYVYDGQSAGIVADMLVKSGVITDRAAFEELMAKQQLNAKIIAGVHVFKGTLDLSQVVTNLTTR</sequence>
<dbReference type="RefSeq" id="WP_171651597.1">
    <property type="nucleotide sequence ID" value="NZ_WHOD01000045.1"/>
</dbReference>
<name>A0A972GN99_9BACL</name>
<evidence type="ECO:0008006" key="4">
    <source>
        <dbReference type="Google" id="ProtNLM"/>
    </source>
</evidence>
<proteinExistence type="predicted"/>
<gene>
    <name evidence="2" type="ORF">GC093_09255</name>
</gene>
<organism evidence="2 3">
    <name type="scientific">Paenibacillus foliorum</name>
    <dbReference type="NCBI Taxonomy" id="2654974"/>
    <lineage>
        <taxon>Bacteria</taxon>
        <taxon>Bacillati</taxon>
        <taxon>Bacillota</taxon>
        <taxon>Bacilli</taxon>
        <taxon>Bacillales</taxon>
        <taxon>Paenibacillaceae</taxon>
        <taxon>Paenibacillus</taxon>
    </lineage>
</organism>
<reference evidence="2" key="1">
    <citation type="submission" date="2019-10" db="EMBL/GenBank/DDBJ databases">
        <title>Description of Paenibacillus glebae sp. nov.</title>
        <authorList>
            <person name="Carlier A."/>
            <person name="Qi S."/>
        </authorList>
    </citation>
    <scope>NUCLEOTIDE SEQUENCE</scope>
    <source>
        <strain evidence="2">LMG 31456</strain>
    </source>
</reference>
<keyword evidence="1" id="KW-0812">Transmembrane</keyword>
<protein>
    <recommendedName>
        <fullName evidence="4">Endolytic transglycosylase MltG</fullName>
    </recommendedName>
</protein>
<evidence type="ECO:0000313" key="2">
    <source>
        <dbReference type="EMBL" id="NOU93403.1"/>
    </source>
</evidence>
<dbReference type="Gene3D" id="3.30.1490.480">
    <property type="entry name" value="Endolytic murein transglycosylase"/>
    <property type="match status" value="1"/>
</dbReference>
<accession>A0A972GN99</accession>
<keyword evidence="3" id="KW-1185">Reference proteome</keyword>
<dbReference type="AlphaFoldDB" id="A0A972GN99"/>
<feature type="transmembrane region" description="Helical" evidence="1">
    <location>
        <begin position="6"/>
        <end position="25"/>
    </location>
</feature>
<keyword evidence="1" id="KW-1133">Transmembrane helix</keyword>
<evidence type="ECO:0000256" key="1">
    <source>
        <dbReference type="SAM" id="Phobius"/>
    </source>
</evidence>